<dbReference type="GO" id="GO:0003677">
    <property type="term" value="F:DNA binding"/>
    <property type="evidence" value="ECO:0007669"/>
    <property type="project" value="UniProtKB-KW"/>
</dbReference>
<dbReference type="OrthoDB" id="9799175at2"/>
<dbReference type="GO" id="GO:0003700">
    <property type="term" value="F:DNA-binding transcription factor activity"/>
    <property type="evidence" value="ECO:0007669"/>
    <property type="project" value="InterPro"/>
</dbReference>
<dbReference type="SUPFAM" id="SSF46785">
    <property type="entry name" value="Winged helix' DNA-binding domain"/>
    <property type="match status" value="1"/>
</dbReference>
<feature type="domain" description="HTH arsR-type" evidence="2">
    <location>
        <begin position="1"/>
        <end position="92"/>
    </location>
</feature>
<protein>
    <submittedName>
        <fullName evidence="3">Helix-turn-helix domain-containing protein</fullName>
    </submittedName>
</protein>
<sequence length="92" mass="10681">MNKDTDAIFKALSDSTRRLILDELTERNELTLYELTTRLIMKHELSISRQAIAKHLAALEDAGLVKSIRKGRYRVLLFNNEPLKDLLNNWVD</sequence>
<dbReference type="NCBIfam" id="NF033788">
    <property type="entry name" value="HTH_metalloreg"/>
    <property type="match status" value="1"/>
</dbReference>
<keyword evidence="1" id="KW-0238">DNA-binding</keyword>
<dbReference type="InterPro" id="IPR036390">
    <property type="entry name" value="WH_DNA-bd_sf"/>
</dbReference>
<accession>A0A1H9VU18</accession>
<dbReference type="InterPro" id="IPR036388">
    <property type="entry name" value="WH-like_DNA-bd_sf"/>
</dbReference>
<dbReference type="InterPro" id="IPR001845">
    <property type="entry name" value="HTH_ArsR_DNA-bd_dom"/>
</dbReference>
<dbReference type="RefSeq" id="WP_089744117.1">
    <property type="nucleotide sequence ID" value="NZ_FOGL01000027.1"/>
</dbReference>
<dbReference type="EMBL" id="FOGL01000027">
    <property type="protein sequence ID" value="SES24773.1"/>
    <property type="molecule type" value="Genomic_DNA"/>
</dbReference>
<evidence type="ECO:0000259" key="2">
    <source>
        <dbReference type="PROSITE" id="PS50987"/>
    </source>
</evidence>
<dbReference type="CDD" id="cd00090">
    <property type="entry name" value="HTH_ARSR"/>
    <property type="match status" value="1"/>
</dbReference>
<reference evidence="3 4" key="1">
    <citation type="submission" date="2016-10" db="EMBL/GenBank/DDBJ databases">
        <authorList>
            <person name="de Groot N.N."/>
        </authorList>
    </citation>
    <scope>NUCLEOTIDE SEQUENCE [LARGE SCALE GENOMIC DNA]</scope>
    <source>
        <strain evidence="3 4">CGMCC 1.7727</strain>
    </source>
</reference>
<dbReference type="Proteomes" id="UP000199687">
    <property type="component" value="Unassembled WGS sequence"/>
</dbReference>
<dbReference type="AlphaFoldDB" id="A0A1H9VU18"/>
<keyword evidence="4" id="KW-1185">Reference proteome</keyword>
<dbReference type="PROSITE" id="PS50987">
    <property type="entry name" value="HTH_ARSR_2"/>
    <property type="match status" value="1"/>
</dbReference>
<dbReference type="PANTHER" id="PTHR38600">
    <property type="entry name" value="TRANSCRIPTIONAL REGULATORY PROTEIN"/>
    <property type="match status" value="1"/>
</dbReference>
<dbReference type="Pfam" id="PF12840">
    <property type="entry name" value="HTH_20"/>
    <property type="match status" value="1"/>
</dbReference>
<dbReference type="STRING" id="531814.SAMN04487944_12721"/>
<dbReference type="SMART" id="SM00418">
    <property type="entry name" value="HTH_ARSR"/>
    <property type="match status" value="1"/>
</dbReference>
<name>A0A1H9VU18_9BACI</name>
<evidence type="ECO:0000313" key="3">
    <source>
        <dbReference type="EMBL" id="SES24773.1"/>
    </source>
</evidence>
<organism evidence="3 4">
    <name type="scientific">Gracilibacillus ureilyticus</name>
    <dbReference type="NCBI Taxonomy" id="531814"/>
    <lineage>
        <taxon>Bacteria</taxon>
        <taxon>Bacillati</taxon>
        <taxon>Bacillota</taxon>
        <taxon>Bacilli</taxon>
        <taxon>Bacillales</taxon>
        <taxon>Bacillaceae</taxon>
        <taxon>Gracilibacillus</taxon>
    </lineage>
</organism>
<dbReference type="InterPro" id="IPR011991">
    <property type="entry name" value="ArsR-like_HTH"/>
</dbReference>
<dbReference type="PANTHER" id="PTHR38600:SF1">
    <property type="entry name" value="TRANSCRIPTIONAL REGULATORY PROTEIN"/>
    <property type="match status" value="1"/>
</dbReference>
<dbReference type="Gene3D" id="1.10.10.10">
    <property type="entry name" value="Winged helix-like DNA-binding domain superfamily/Winged helix DNA-binding domain"/>
    <property type="match status" value="1"/>
</dbReference>
<proteinExistence type="predicted"/>
<evidence type="ECO:0000256" key="1">
    <source>
        <dbReference type="ARBA" id="ARBA00023125"/>
    </source>
</evidence>
<evidence type="ECO:0000313" key="4">
    <source>
        <dbReference type="Proteomes" id="UP000199687"/>
    </source>
</evidence>
<gene>
    <name evidence="3" type="ORF">SAMN04487944_12721</name>
</gene>